<comment type="caution">
    <text evidence="2">The sequence shown here is derived from an EMBL/GenBank/DDBJ whole genome shotgun (WGS) entry which is preliminary data.</text>
</comment>
<organism evidence="2 3">
    <name type="scientific">Rosa chinensis</name>
    <name type="common">China rose</name>
    <dbReference type="NCBI Taxonomy" id="74649"/>
    <lineage>
        <taxon>Eukaryota</taxon>
        <taxon>Viridiplantae</taxon>
        <taxon>Streptophyta</taxon>
        <taxon>Embryophyta</taxon>
        <taxon>Tracheophyta</taxon>
        <taxon>Spermatophyta</taxon>
        <taxon>Magnoliopsida</taxon>
        <taxon>eudicotyledons</taxon>
        <taxon>Gunneridae</taxon>
        <taxon>Pentapetalae</taxon>
        <taxon>rosids</taxon>
        <taxon>fabids</taxon>
        <taxon>Rosales</taxon>
        <taxon>Rosaceae</taxon>
        <taxon>Rosoideae</taxon>
        <taxon>Rosoideae incertae sedis</taxon>
        <taxon>Rosa</taxon>
    </lineage>
</organism>
<name>A0A2P6QMJ5_ROSCH</name>
<keyword evidence="1" id="KW-0472">Membrane</keyword>
<reference evidence="2 3" key="1">
    <citation type="journal article" date="2018" name="Nat. Genet.">
        <title>The Rosa genome provides new insights in the design of modern roses.</title>
        <authorList>
            <person name="Bendahmane M."/>
        </authorList>
    </citation>
    <scope>NUCLEOTIDE SEQUENCE [LARGE SCALE GENOMIC DNA]</scope>
    <source>
        <strain evidence="3">cv. Old Blush</strain>
    </source>
</reference>
<dbReference type="AlphaFoldDB" id="A0A2P6QMJ5"/>
<gene>
    <name evidence="2" type="ORF">RchiOBHm_Chr5g0079761</name>
</gene>
<evidence type="ECO:0000256" key="1">
    <source>
        <dbReference type="SAM" id="Phobius"/>
    </source>
</evidence>
<proteinExistence type="predicted"/>
<feature type="transmembrane region" description="Helical" evidence="1">
    <location>
        <begin position="24"/>
        <end position="47"/>
    </location>
</feature>
<evidence type="ECO:0000313" key="3">
    <source>
        <dbReference type="Proteomes" id="UP000238479"/>
    </source>
</evidence>
<accession>A0A2P6QMJ5</accession>
<dbReference type="Proteomes" id="UP000238479">
    <property type="component" value="Chromosome 5"/>
</dbReference>
<dbReference type="EMBL" id="PDCK01000043">
    <property type="protein sequence ID" value="PRQ35413.1"/>
    <property type="molecule type" value="Genomic_DNA"/>
</dbReference>
<evidence type="ECO:0000313" key="2">
    <source>
        <dbReference type="EMBL" id="PRQ35413.1"/>
    </source>
</evidence>
<sequence length="51" mass="6130">MYYPSLRSRLSLHEPWSIFPSGNFQLELVCDMVLMINWMMMVLHLLVRMLS</sequence>
<keyword evidence="1" id="KW-1133">Transmembrane helix</keyword>
<keyword evidence="1" id="KW-0812">Transmembrane</keyword>
<keyword evidence="3" id="KW-1185">Reference proteome</keyword>
<dbReference type="Gramene" id="PRQ35413">
    <property type="protein sequence ID" value="PRQ35413"/>
    <property type="gene ID" value="RchiOBHm_Chr5g0079761"/>
</dbReference>
<protein>
    <submittedName>
        <fullName evidence="2">Uncharacterized protein</fullName>
    </submittedName>
</protein>